<dbReference type="InterPro" id="IPR043142">
    <property type="entry name" value="PapC-like_C_sf"/>
</dbReference>
<dbReference type="Gene3D" id="2.60.40.2070">
    <property type="match status" value="1"/>
</dbReference>
<sequence length="787" mass="83851">MSVESLSADTPDVRLTQLGLDSYNTADAGGLDLYLDVTINGASAGLAHFDFREGELWANTAILQQLGFILPPATINPIRLNSLPGIKVDYDARQQTVNIIAPLSMLSLATTVVNTRNSKRTSPTASPGILLNYNLYGSQSENSSTNLSAFTEVRAFNSKGVLSSTALTTGNRFSNSNVNDDSNRNWEGRTVRLDSSWSRSFPDKLITVRAGDILTGALSWTRSTRLGGLQIGSNFDLQPYITTTPLPSFFGSATLPSAVELYVNGLKQYSGDVPAGPFELNTAPSISGAGNAQLVLTDALGQSSTVNFSLYDTHRLLQPGLADWSIELGTVRENYGTKSFDYGSDIAINGTLRYGVNNRFTAETHAEATKDLANAGIGGTWVLGGPGGVLFASLAGSESQGESGTQYSGSYSWNNNRFNIGLNTLGTSGNYRDVATQYGSTPIRQSNQVSTGYSTQSLGSFGLSYNQVDYAEEDTAQFASAYWSKSFGRRLSINANYNHDLNNSDNNSASIGASFSLDRNISLNSILQHTDDRNDYVVDVSQSAPSAGGLGWRAQARHSIDNSTDNNNSGGLAELNYLGRYGQVQAGVSSYDGNHSTFASGTGSLVMMGGGLFATRQINDGFAVVSTDGVADVPVLLQNNVIGTTNSRGLLLISPLNAYQDNKIAIDPMDLPADLRIDQVSMSATPTDRAGTLVAFGITQARSASVILKDSNDEFIPLGSQARLVSRKSATAAVVGFDGEVYLDTLDEHNVLEVTTPSGDICNVNFDYQKQGDGIPLLGPFICQKVQ</sequence>
<dbReference type="RefSeq" id="WP_227671795.1">
    <property type="nucleotide sequence ID" value="NZ_CAJHAH010000006.1"/>
</dbReference>
<dbReference type="GO" id="GO:0015473">
    <property type="term" value="F:fimbrial usher porin activity"/>
    <property type="evidence" value="ECO:0007669"/>
    <property type="project" value="InterPro"/>
</dbReference>
<dbReference type="EMBL" id="JACHXL010000005">
    <property type="protein sequence ID" value="MBB3107560.1"/>
    <property type="molecule type" value="Genomic_DNA"/>
</dbReference>
<dbReference type="PANTHER" id="PTHR30451:SF5">
    <property type="entry name" value="SLR0019 PROTEIN"/>
    <property type="match status" value="1"/>
</dbReference>
<dbReference type="Proteomes" id="UP000588111">
    <property type="component" value="Unassembled WGS sequence"/>
</dbReference>
<feature type="domain" description="PapC-like C-terminal" evidence="1">
    <location>
        <begin position="708"/>
        <end position="769"/>
    </location>
</feature>
<dbReference type="InterPro" id="IPR025949">
    <property type="entry name" value="PapC-like_C"/>
</dbReference>
<dbReference type="Gene3D" id="2.60.40.3110">
    <property type="match status" value="1"/>
</dbReference>
<dbReference type="GO" id="GO:0009297">
    <property type="term" value="P:pilus assembly"/>
    <property type="evidence" value="ECO:0007669"/>
    <property type="project" value="InterPro"/>
</dbReference>
<dbReference type="Pfam" id="PF00577">
    <property type="entry name" value="Usher"/>
    <property type="match status" value="1"/>
</dbReference>
<keyword evidence="3" id="KW-1185">Reference proteome</keyword>
<name>A0A839TEK7_9GAMM</name>
<dbReference type="PANTHER" id="PTHR30451">
    <property type="entry name" value="OUTER MEMBRANE USHER PROTEIN"/>
    <property type="match status" value="1"/>
</dbReference>
<organism evidence="2 3">
    <name type="scientific">Psychrobacter luti</name>
    <dbReference type="NCBI Taxonomy" id="198481"/>
    <lineage>
        <taxon>Bacteria</taxon>
        <taxon>Pseudomonadati</taxon>
        <taxon>Pseudomonadota</taxon>
        <taxon>Gammaproteobacteria</taxon>
        <taxon>Moraxellales</taxon>
        <taxon>Moraxellaceae</taxon>
        <taxon>Psychrobacter</taxon>
    </lineage>
</organism>
<dbReference type="Gene3D" id="2.60.40.2610">
    <property type="entry name" value="Outer membrane usher protein FimD, plug domain"/>
    <property type="match status" value="1"/>
</dbReference>
<proteinExistence type="predicted"/>
<dbReference type="GO" id="GO:0009279">
    <property type="term" value="C:cell outer membrane"/>
    <property type="evidence" value="ECO:0007669"/>
    <property type="project" value="TreeGrafter"/>
</dbReference>
<accession>A0A839TEK7</accession>
<dbReference type="Pfam" id="PF13953">
    <property type="entry name" value="PapC_C"/>
    <property type="match status" value="1"/>
</dbReference>
<reference evidence="2 3" key="1">
    <citation type="submission" date="2020-08" db="EMBL/GenBank/DDBJ databases">
        <title>Genomic Encyclopedia of Type Strains, Phase III (KMG-III): the genomes of soil and plant-associated and newly described type strains.</title>
        <authorList>
            <person name="Whitman W."/>
        </authorList>
    </citation>
    <scope>NUCLEOTIDE SEQUENCE [LARGE SCALE GENOMIC DNA]</scope>
    <source>
        <strain evidence="2 3">CECT 5885</strain>
    </source>
</reference>
<protein>
    <submittedName>
        <fullName evidence="2">Outer membrane usher protein</fullName>
    </submittedName>
</protein>
<evidence type="ECO:0000313" key="3">
    <source>
        <dbReference type="Proteomes" id="UP000588111"/>
    </source>
</evidence>
<evidence type="ECO:0000259" key="1">
    <source>
        <dbReference type="Pfam" id="PF13953"/>
    </source>
</evidence>
<comment type="caution">
    <text evidence="2">The sequence shown here is derived from an EMBL/GenBank/DDBJ whole genome shotgun (WGS) entry which is preliminary data.</text>
</comment>
<dbReference type="InterPro" id="IPR042186">
    <property type="entry name" value="FimD_plug_dom"/>
</dbReference>
<evidence type="ECO:0000313" key="2">
    <source>
        <dbReference type="EMBL" id="MBB3107560.1"/>
    </source>
</evidence>
<gene>
    <name evidence="2" type="ORF">FHS24_002088</name>
</gene>
<dbReference type="AlphaFoldDB" id="A0A839TEK7"/>
<dbReference type="InterPro" id="IPR000015">
    <property type="entry name" value="Fimb_usher"/>
</dbReference>